<feature type="coiled-coil region" evidence="1">
    <location>
        <begin position="121"/>
        <end position="158"/>
    </location>
</feature>
<evidence type="ECO:0008006" key="5">
    <source>
        <dbReference type="Google" id="ProtNLM"/>
    </source>
</evidence>
<protein>
    <recommendedName>
        <fullName evidence="5">Tle cognate immunity protein 4 C-terminal domain-containing protein</fullName>
    </recommendedName>
</protein>
<reference evidence="3" key="2">
    <citation type="journal article" date="2023" name="Plant Pathol.">
        <title>Dismantling and reorganizing Pseudomonas marginalis sensu#lato.</title>
        <authorList>
            <person name="Sawada H."/>
            <person name="Fujikawa T."/>
            <person name="Satou M."/>
        </authorList>
    </citation>
    <scope>NUCLEOTIDE SEQUENCE</scope>
    <source>
        <strain evidence="3">MAFF 301350</strain>
    </source>
</reference>
<feature type="chain" id="PRO_5040509773" description="Tle cognate immunity protein 4 C-terminal domain-containing protein" evidence="2">
    <location>
        <begin position="23"/>
        <end position="446"/>
    </location>
</feature>
<accession>A0A9Q2XE93</accession>
<evidence type="ECO:0000256" key="1">
    <source>
        <dbReference type="SAM" id="Coils"/>
    </source>
</evidence>
<keyword evidence="2" id="KW-0732">Signal</keyword>
<dbReference type="EMBL" id="JAHTBI010000008">
    <property type="protein sequence ID" value="MBV6285907.1"/>
    <property type="molecule type" value="Genomic_DNA"/>
</dbReference>
<dbReference type="AlphaFoldDB" id="A0A9Q2XE93"/>
<dbReference type="Proteomes" id="UP001106592">
    <property type="component" value="Unassembled WGS sequence"/>
</dbReference>
<keyword evidence="1" id="KW-0175">Coiled coil</keyword>
<evidence type="ECO:0000256" key="2">
    <source>
        <dbReference type="SAM" id="SignalP"/>
    </source>
</evidence>
<evidence type="ECO:0000313" key="4">
    <source>
        <dbReference type="Proteomes" id="UP001106592"/>
    </source>
</evidence>
<evidence type="ECO:0000313" key="3">
    <source>
        <dbReference type="EMBL" id="MBV6285907.1"/>
    </source>
</evidence>
<gene>
    <name evidence="3" type="ORF">KUO17_02420</name>
</gene>
<comment type="caution">
    <text evidence="3">The sequence shown here is derived from an EMBL/GenBank/DDBJ whole genome shotgun (WGS) entry which is preliminary data.</text>
</comment>
<dbReference type="RefSeq" id="WP_217973444.1">
    <property type="nucleotide sequence ID" value="NZ_JAHTBI010000008.1"/>
</dbReference>
<name>A0A9Q2XE93_9PSED</name>
<keyword evidence="4" id="KW-1185">Reference proteome</keyword>
<sequence length="446" mass="50011">MRSLNKGCIWMALLAMPLSSLAAPQPDYQTPPGWRTECMGRVQFDVPKEIAWQLVGGYWHEPDFEPISPTLTLGDQQVVYGEGLTPDQPYLVKIEVSPVTDRNVFDRLKLVHGPRRGAAQTRVVRAQIEALQARIEAKKEKNQDYSALLDQRSDLEETVTRINWVSTELFVLNDMIREFTPQGRPTVKLEAERAAYLEEQAKWPTDAVFEQERFLNLGMADSFADWTPGRLLAYLWRNQRIYRFVFDAGPDASGAPALLEHVEPKARAVLAAFRTREQNEIPQQSGFCLPFGFIADDGTPPHAITLGFNPVNNPHLPHRLSMGGEYRKGPELMRKLLEHVGDRRFPILVQTDAFGPLRVPLGAVYGSLEGAGYFAQDAYQKPANYETFVLTVDAPASEYQPSVGLTVLDDHSQPALTYAAVQADVLTTLKSIRALPGNHRFEPQAD</sequence>
<reference evidence="3" key="1">
    <citation type="journal article" date="2022" name="Int. J. Syst. Evol. Microbiol.">
        <title>Pseudomonas aegrilactucae sp. nov. and Pseudomonas morbosilactucae sp. nov., pathogens causing bacterial rot of lettuce in Japan.</title>
        <authorList>
            <person name="Sawada H."/>
            <person name="Fujikawa T."/>
            <person name="Satou M."/>
        </authorList>
    </citation>
    <scope>NUCLEOTIDE SEQUENCE</scope>
    <source>
        <strain evidence="3">MAFF 301350</strain>
    </source>
</reference>
<feature type="signal peptide" evidence="2">
    <location>
        <begin position="1"/>
        <end position="22"/>
    </location>
</feature>
<organism evidence="3 4">
    <name type="scientific">Pseudomonas aegrilactucae</name>
    <dbReference type="NCBI Taxonomy" id="2854028"/>
    <lineage>
        <taxon>Bacteria</taxon>
        <taxon>Pseudomonadati</taxon>
        <taxon>Pseudomonadota</taxon>
        <taxon>Gammaproteobacteria</taxon>
        <taxon>Pseudomonadales</taxon>
        <taxon>Pseudomonadaceae</taxon>
        <taxon>Pseudomonas</taxon>
    </lineage>
</organism>
<proteinExistence type="predicted"/>